<accession>S8C8F0</accession>
<dbReference type="PANTHER" id="PTHR38167">
    <property type="entry name" value="C2H2-TYPE DOMAIN-CONTAINING PROTEIN"/>
    <property type="match status" value="1"/>
</dbReference>
<evidence type="ECO:0000313" key="2">
    <source>
        <dbReference type="EMBL" id="EPS43917.1"/>
    </source>
</evidence>
<dbReference type="OMA" id="RWDCCDE"/>
<evidence type="ECO:0000256" key="1">
    <source>
        <dbReference type="SAM" id="MobiDB-lite"/>
    </source>
</evidence>
<feature type="compositionally biased region" description="Acidic residues" evidence="1">
    <location>
        <begin position="194"/>
        <end position="226"/>
    </location>
</feature>
<dbReference type="STRING" id="1284197.S8C8F0"/>
<sequence>MPSLGAKHLHKTLLDTIDAAPEHHVKLVLQTLCTDPKVVKLALEKFAKLKALENPKKRKAPCDVTPILPTCTQCKETFDESDNTTAACVWHPGNREVDFEAEVWDEVCNSDNEGFDFEDEQNVEEYPEGYRWDCCDEYGDCDGCREGPHKAVVEDDNFGGPKKRVKWARLEKVFTMEPLSPRPTTSPSVKSDASEDEDEQDEGSDSDEDEDGEDEDDSDGESEDED</sequence>
<dbReference type="Proteomes" id="UP000015100">
    <property type="component" value="Unassembled WGS sequence"/>
</dbReference>
<keyword evidence="3" id="KW-1185">Reference proteome</keyword>
<evidence type="ECO:0000313" key="3">
    <source>
        <dbReference type="Proteomes" id="UP000015100"/>
    </source>
</evidence>
<protein>
    <recommendedName>
        <fullName evidence="4">C2H2-type domain-containing protein</fullName>
    </recommendedName>
</protein>
<dbReference type="eggNOG" id="ENOG502S9SQ">
    <property type="taxonomic scope" value="Eukaryota"/>
</dbReference>
<comment type="caution">
    <text evidence="2">The sequence shown here is derived from an EMBL/GenBank/DDBJ whole genome shotgun (WGS) entry which is preliminary data.</text>
</comment>
<dbReference type="OrthoDB" id="5422613at2759"/>
<evidence type="ECO:0008006" key="4">
    <source>
        <dbReference type="Google" id="ProtNLM"/>
    </source>
</evidence>
<dbReference type="AlphaFoldDB" id="S8C8F0"/>
<feature type="region of interest" description="Disordered" evidence="1">
    <location>
        <begin position="173"/>
        <end position="226"/>
    </location>
</feature>
<reference evidence="2 3" key="1">
    <citation type="journal article" date="2013" name="PLoS Genet.">
        <title>Genomic mechanisms accounting for the adaptation to parasitism in nematode-trapping fungi.</title>
        <authorList>
            <person name="Meerupati T."/>
            <person name="Andersson K.M."/>
            <person name="Friman E."/>
            <person name="Kumar D."/>
            <person name="Tunlid A."/>
            <person name="Ahren D."/>
        </authorList>
    </citation>
    <scope>NUCLEOTIDE SEQUENCE [LARGE SCALE GENOMIC DNA]</scope>
    <source>
        <strain evidence="2 3">CBS 200.50</strain>
    </source>
</reference>
<dbReference type="PANTHER" id="PTHR38167:SF1">
    <property type="entry name" value="C2H2-TYPE DOMAIN-CONTAINING PROTEIN"/>
    <property type="match status" value="1"/>
</dbReference>
<dbReference type="EMBL" id="AQGS01000063">
    <property type="protein sequence ID" value="EPS43917.1"/>
    <property type="molecule type" value="Genomic_DNA"/>
</dbReference>
<proteinExistence type="predicted"/>
<name>S8C8F0_DACHA</name>
<gene>
    <name evidence="2" type="ORF">H072_2031</name>
</gene>
<organism evidence="2 3">
    <name type="scientific">Dactylellina haptotyla (strain CBS 200.50)</name>
    <name type="common">Nematode-trapping fungus</name>
    <name type="synonym">Monacrosporium haptotylum</name>
    <dbReference type="NCBI Taxonomy" id="1284197"/>
    <lineage>
        <taxon>Eukaryota</taxon>
        <taxon>Fungi</taxon>
        <taxon>Dikarya</taxon>
        <taxon>Ascomycota</taxon>
        <taxon>Pezizomycotina</taxon>
        <taxon>Orbiliomycetes</taxon>
        <taxon>Orbiliales</taxon>
        <taxon>Orbiliaceae</taxon>
        <taxon>Dactylellina</taxon>
    </lineage>
</organism>
<reference evidence="3" key="2">
    <citation type="submission" date="2013-04" db="EMBL/GenBank/DDBJ databases">
        <title>Genomic mechanisms accounting for the adaptation to parasitism in nematode-trapping fungi.</title>
        <authorList>
            <person name="Ahren D.G."/>
        </authorList>
    </citation>
    <scope>NUCLEOTIDE SEQUENCE [LARGE SCALE GENOMIC DNA]</scope>
    <source>
        <strain evidence="3">CBS 200.50</strain>
    </source>
</reference>
<dbReference type="HOGENOM" id="CLU_1224726_0_0_1"/>